<dbReference type="AlphaFoldDB" id="A0A4R4T5C4"/>
<dbReference type="Proteomes" id="UP000295345">
    <property type="component" value="Unassembled WGS sequence"/>
</dbReference>
<organism evidence="1 2">
    <name type="scientific">Streptomyces hainanensis</name>
    <dbReference type="NCBI Taxonomy" id="402648"/>
    <lineage>
        <taxon>Bacteria</taxon>
        <taxon>Bacillati</taxon>
        <taxon>Actinomycetota</taxon>
        <taxon>Actinomycetes</taxon>
        <taxon>Kitasatosporales</taxon>
        <taxon>Streptomycetaceae</taxon>
        <taxon>Streptomyces</taxon>
    </lineage>
</organism>
<sequence length="152" mass="16006">MRADPPFVALVLPGDLPEPVVPQFLRATRVLACPEVSALPLTAVLAAVLARYTGHEALSVGDRPFRVASDTTVGEIARQAGPGADREIRLGPGLTLGSRGDALTAEYETDRYSPELVEGLLTDMRRVLGAPVHTTVAELGIHPPAPPRASVT</sequence>
<accession>A0A4R4T5C4</accession>
<dbReference type="RefSeq" id="WP_132819966.1">
    <property type="nucleotide sequence ID" value="NZ_SMKI01000264.1"/>
</dbReference>
<comment type="caution">
    <text evidence="1">The sequence shown here is derived from an EMBL/GenBank/DDBJ whole genome shotgun (WGS) entry which is preliminary data.</text>
</comment>
<name>A0A4R4T5C4_9ACTN</name>
<feature type="non-terminal residue" evidence="1">
    <location>
        <position position="152"/>
    </location>
</feature>
<protein>
    <submittedName>
        <fullName evidence="1">Uncharacterized protein</fullName>
    </submittedName>
</protein>
<evidence type="ECO:0000313" key="1">
    <source>
        <dbReference type="EMBL" id="TDC72110.1"/>
    </source>
</evidence>
<keyword evidence="2" id="KW-1185">Reference proteome</keyword>
<evidence type="ECO:0000313" key="2">
    <source>
        <dbReference type="Proteomes" id="UP000295345"/>
    </source>
</evidence>
<proteinExistence type="predicted"/>
<reference evidence="1 2" key="1">
    <citation type="submission" date="2019-03" db="EMBL/GenBank/DDBJ databases">
        <title>Draft genome sequences of novel Actinobacteria.</title>
        <authorList>
            <person name="Sahin N."/>
            <person name="Ay H."/>
            <person name="Saygin H."/>
        </authorList>
    </citation>
    <scope>NUCLEOTIDE SEQUENCE [LARGE SCALE GENOMIC DNA]</scope>
    <source>
        <strain evidence="1 2">DSM 41900</strain>
    </source>
</reference>
<gene>
    <name evidence="1" type="ORF">E1283_22660</name>
</gene>
<dbReference type="EMBL" id="SMKI01000264">
    <property type="protein sequence ID" value="TDC72110.1"/>
    <property type="molecule type" value="Genomic_DNA"/>
</dbReference>